<feature type="domain" description="Carboxylesterase type B" evidence="4">
    <location>
        <begin position="8"/>
        <end position="108"/>
    </location>
</feature>
<reference evidence="5" key="1">
    <citation type="submission" date="2012-08" db="EMBL/GenBank/DDBJ databases">
        <title>Genome analysis of Colletotrichum orbiculare and Colletotrichum fructicola.</title>
        <authorList>
            <person name="Gan P.H.P."/>
            <person name="Ikeda K."/>
            <person name="Irieda H."/>
            <person name="Narusaka M."/>
            <person name="O'Connell R.J."/>
            <person name="Narusaka Y."/>
            <person name="Takano Y."/>
            <person name="Kubo Y."/>
            <person name="Shirasu K."/>
        </authorList>
    </citation>
    <scope>NUCLEOTIDE SEQUENCE</scope>
    <source>
        <strain evidence="5">Nara gc5</strain>
    </source>
</reference>
<dbReference type="PROSITE" id="PS00122">
    <property type="entry name" value="CARBOXYLESTERASE_B_1"/>
    <property type="match status" value="1"/>
</dbReference>
<feature type="domain" description="Carboxylesterase type B" evidence="4">
    <location>
        <begin position="140"/>
        <end position="478"/>
    </location>
</feature>
<evidence type="ECO:0000259" key="4">
    <source>
        <dbReference type="Pfam" id="PF00135"/>
    </source>
</evidence>
<dbReference type="InterPro" id="IPR029058">
    <property type="entry name" value="AB_hydrolase_fold"/>
</dbReference>
<organism evidence="5">
    <name type="scientific">Colletotrichum fructicola (strain Nara gc5)</name>
    <name type="common">Anthracnose fungus</name>
    <name type="synonym">Colletotrichum gloeosporioides (strain Nara gc5)</name>
    <dbReference type="NCBI Taxonomy" id="1213859"/>
    <lineage>
        <taxon>Eukaryota</taxon>
        <taxon>Fungi</taxon>
        <taxon>Dikarya</taxon>
        <taxon>Ascomycota</taxon>
        <taxon>Pezizomycotina</taxon>
        <taxon>Sordariomycetes</taxon>
        <taxon>Hypocreomycetidae</taxon>
        <taxon>Glomerellales</taxon>
        <taxon>Glomerellaceae</taxon>
        <taxon>Colletotrichum</taxon>
        <taxon>Colletotrichum gloeosporioides species complex</taxon>
    </lineage>
</organism>
<protein>
    <recommendedName>
        <fullName evidence="3">Carboxylic ester hydrolase</fullName>
        <ecNumber evidence="3">3.1.1.-</ecNumber>
    </recommendedName>
</protein>
<dbReference type="InterPro" id="IPR002018">
    <property type="entry name" value="CarbesteraseB"/>
</dbReference>
<dbReference type="SUPFAM" id="SSF53474">
    <property type="entry name" value="alpha/beta-Hydrolases"/>
    <property type="match status" value="1"/>
</dbReference>
<evidence type="ECO:0000256" key="2">
    <source>
        <dbReference type="ARBA" id="ARBA00022801"/>
    </source>
</evidence>
<dbReference type="Pfam" id="PF00135">
    <property type="entry name" value="COesterase"/>
    <property type="match status" value="2"/>
</dbReference>
<gene>
    <name evidence="5" type="ORF">CGGC5_9333</name>
</gene>
<dbReference type="PANTHER" id="PTHR11559">
    <property type="entry name" value="CARBOXYLESTERASE"/>
    <property type="match status" value="1"/>
</dbReference>
<dbReference type="AlphaFoldDB" id="L2FVW0"/>
<evidence type="ECO:0000313" key="5">
    <source>
        <dbReference type="EMBL" id="ELA30462.1"/>
    </source>
</evidence>
<evidence type="ECO:0000256" key="1">
    <source>
        <dbReference type="ARBA" id="ARBA00005964"/>
    </source>
</evidence>
<name>L2FVW0_COLFN</name>
<dbReference type="HOGENOM" id="CLU_006586_10_3_1"/>
<dbReference type="InterPro" id="IPR019826">
    <property type="entry name" value="Carboxylesterase_B_AS"/>
</dbReference>
<dbReference type="EC" id="3.1.1.-" evidence="3"/>
<dbReference type="STRING" id="1213859.L2FVW0"/>
<evidence type="ECO:0000256" key="3">
    <source>
        <dbReference type="RuleBase" id="RU361235"/>
    </source>
</evidence>
<comment type="similarity">
    <text evidence="1 3">Belongs to the type-B carboxylesterase/lipase family.</text>
</comment>
<dbReference type="GO" id="GO:0016787">
    <property type="term" value="F:hydrolase activity"/>
    <property type="evidence" value="ECO:0007669"/>
    <property type="project" value="UniProtKB-KW"/>
</dbReference>
<accession>L2FVW0</accession>
<dbReference type="InterPro" id="IPR050309">
    <property type="entry name" value="Type-B_Carboxylest/Lipase"/>
</dbReference>
<dbReference type="Gene3D" id="3.40.50.1820">
    <property type="entry name" value="alpha/beta hydrolase"/>
    <property type="match status" value="2"/>
</dbReference>
<sequence>MGSKVEDRPSVTIAQGTVVGAVVTEAIPRPVEAFRGIPYAQPPTGDRRFRPPVKVEPSTATIDASKFGAVAPGKQLFPGGPKFEYSEDCLTANVFRPQGAGKKDLLPVGVTWSPCPSTTASAPSACFLPSTMSYEQGALNLGLKDQLLLLEWVRDNIAAFGGDPNNVTLFGISAGAHSIGHILMHDEGQSAPLFHKAILQSGASTSRAVRPYSAPVHEAQFADFLAACACPPGLSSADTFAFLRAAPTETVQAAQIAVFDKYNPSLRWAFQPVVDGDIIPRAPMESWRLNKWRKVPIMTGFNRNEGSIYISKKVARSDEFTSFFADLLPLLSADDVATIDALYPDPLTVADSPYKEQLEGTGAQYRRLEIAYGQYAYVAPVRQTAELASKATSEPVYLYQWGLESSLLDRARHGENMYYETCEPNRTGISAAQKELCLTYNAYITSFIATGDPNAVRGTAPERPAWERYSAEGTPKAMVFGEENKELIGGEAGVPARLHDDTWARKESEFWWSKVDVSQQ</sequence>
<keyword evidence="2 3" id="KW-0378">Hydrolase</keyword>
<dbReference type="EMBL" id="KB020795">
    <property type="protein sequence ID" value="ELA30462.1"/>
    <property type="molecule type" value="Genomic_DNA"/>
</dbReference>
<proteinExistence type="inferred from homology"/>